<evidence type="ECO:0000256" key="4">
    <source>
        <dbReference type="ARBA" id="ARBA00022490"/>
    </source>
</evidence>
<keyword evidence="11" id="KW-1185">Reference proteome</keyword>
<feature type="region of interest" description="Disordered" evidence="6">
    <location>
        <begin position="379"/>
        <end position="420"/>
    </location>
</feature>
<evidence type="ECO:0000313" key="10">
    <source>
        <dbReference type="EMBL" id="AHH20182.1"/>
    </source>
</evidence>
<dbReference type="GO" id="GO:0005737">
    <property type="term" value="C:cytoplasm"/>
    <property type="evidence" value="ECO:0007669"/>
    <property type="project" value="UniProtKB-SubCell"/>
</dbReference>
<dbReference type="NCBIfam" id="NF001064">
    <property type="entry name" value="PRK00117.5-4"/>
    <property type="match status" value="1"/>
</dbReference>
<dbReference type="Pfam" id="PF21982">
    <property type="entry name" value="RecX_HTH1"/>
    <property type="match status" value="1"/>
</dbReference>
<feature type="compositionally biased region" description="Polar residues" evidence="6">
    <location>
        <begin position="284"/>
        <end position="295"/>
    </location>
</feature>
<dbReference type="InterPro" id="IPR053924">
    <property type="entry name" value="RecX_HTH_2nd"/>
</dbReference>
<feature type="domain" description="RecX first three-helical" evidence="9">
    <location>
        <begin position="131"/>
        <end position="170"/>
    </location>
</feature>
<sequence length="473" mass="50503">MSAGGEEFSAQEEQARVVGTGAADRIRVLRDRIDALERGTVEPDRGGRRRGPNRRADDPGIGDSGPRVPLDSPVAYPIPDQDTGDGRSHERSRPEGPGTRRRSRRRSDGGRDECADTAQAGAPKAGTEAQAKDICLRLLTDRARSRAELADKLAAKGFAPEVAERALNRLAEVGLVDDAAFAEQWVHSRHTFSGKGKKVLAQELRRKGVSDAHAEPALAAITPADESARAAELVRRKLATLPDDMTSDKATARLVGMLARRGFQQSMAYAVVKDELAAADRAVTSPSGENSSSADTEAAPAHPARRSAARGPASDAVTPSASADADQAAELIRRKIRAMPRDLPRDKAIARLVGMLARRGFNQSTAYAVVKDELAAVADTPPAETSSVTDPDATPTGPKNRADDAASAASARSEPDAEQAAELVRRTMRTMPRNLSSDKVINRLVGMLARRGYRQSVAYDVVRAELAHGYPPE</sequence>
<evidence type="ECO:0000259" key="8">
    <source>
        <dbReference type="Pfam" id="PF21981"/>
    </source>
</evidence>
<dbReference type="InterPro" id="IPR003783">
    <property type="entry name" value="Regulatory_RecX"/>
</dbReference>
<feature type="compositionally biased region" description="Basic and acidic residues" evidence="6">
    <location>
        <begin position="84"/>
        <end position="94"/>
    </location>
</feature>
<comment type="similarity">
    <text evidence="2 5">Belongs to the RecX family.</text>
</comment>
<name>W5TLM9_9NOCA</name>
<gene>
    <name evidence="5" type="primary">recX</name>
    <name evidence="10" type="ORF">NONO_c54020</name>
</gene>
<feature type="region of interest" description="Disordered" evidence="6">
    <location>
        <begin position="1"/>
        <end position="131"/>
    </location>
</feature>
<accession>W5TLM9</accession>
<dbReference type="EMBL" id="CP006850">
    <property type="protein sequence ID" value="AHH20182.1"/>
    <property type="molecule type" value="Genomic_DNA"/>
</dbReference>
<dbReference type="InterPro" id="IPR036388">
    <property type="entry name" value="WH-like_DNA-bd_sf"/>
</dbReference>
<evidence type="ECO:0000256" key="5">
    <source>
        <dbReference type="HAMAP-Rule" id="MF_01114"/>
    </source>
</evidence>
<dbReference type="Pfam" id="PF02631">
    <property type="entry name" value="RecX_HTH2"/>
    <property type="match status" value="1"/>
</dbReference>
<protein>
    <recommendedName>
        <fullName evidence="3 5">Regulatory protein RecX</fullName>
    </recommendedName>
</protein>
<dbReference type="Pfam" id="PF21981">
    <property type="entry name" value="RecX_HTH3"/>
    <property type="match status" value="1"/>
</dbReference>
<dbReference type="GO" id="GO:0006282">
    <property type="term" value="P:regulation of DNA repair"/>
    <property type="evidence" value="ECO:0007669"/>
    <property type="project" value="UniProtKB-UniRule"/>
</dbReference>
<dbReference type="STRING" id="1415166.NONO_c54020"/>
<dbReference type="Proteomes" id="UP000019150">
    <property type="component" value="Chromosome"/>
</dbReference>
<dbReference type="Gene3D" id="1.10.10.10">
    <property type="entry name" value="Winged helix-like DNA-binding domain superfamily/Winged helix DNA-binding domain"/>
    <property type="match status" value="2"/>
</dbReference>
<dbReference type="PATRIC" id="fig|1415166.3.peg.5572"/>
<dbReference type="KEGG" id="nno:NONO_c54020"/>
<organism evidence="10 11">
    <name type="scientific">Nocardia nova SH22a</name>
    <dbReference type="NCBI Taxonomy" id="1415166"/>
    <lineage>
        <taxon>Bacteria</taxon>
        <taxon>Bacillati</taxon>
        <taxon>Actinomycetota</taxon>
        <taxon>Actinomycetes</taxon>
        <taxon>Mycobacteriales</taxon>
        <taxon>Nocardiaceae</taxon>
        <taxon>Nocardia</taxon>
    </lineage>
</organism>
<dbReference type="InterPro" id="IPR053926">
    <property type="entry name" value="RecX_HTH_1st"/>
</dbReference>
<evidence type="ECO:0000256" key="3">
    <source>
        <dbReference type="ARBA" id="ARBA00018111"/>
    </source>
</evidence>
<dbReference type="eggNOG" id="COG2137">
    <property type="taxonomic scope" value="Bacteria"/>
</dbReference>
<dbReference type="HOGENOM" id="CLU_577260_0_0_11"/>
<proteinExistence type="inferred from homology"/>
<dbReference type="AlphaFoldDB" id="W5TLM9"/>
<dbReference type="InterPro" id="IPR053925">
    <property type="entry name" value="RecX_HTH_3rd"/>
</dbReference>
<dbReference type="PANTHER" id="PTHR33602">
    <property type="entry name" value="REGULATORY PROTEIN RECX FAMILY PROTEIN"/>
    <property type="match status" value="1"/>
</dbReference>
<feature type="domain" description="RecX third three-helical" evidence="8">
    <location>
        <begin position="325"/>
        <end position="370"/>
    </location>
</feature>
<evidence type="ECO:0000256" key="1">
    <source>
        <dbReference type="ARBA" id="ARBA00004496"/>
    </source>
</evidence>
<evidence type="ECO:0000259" key="7">
    <source>
        <dbReference type="Pfam" id="PF02631"/>
    </source>
</evidence>
<keyword evidence="4 5" id="KW-0963">Cytoplasm</keyword>
<feature type="region of interest" description="Disordered" evidence="6">
    <location>
        <begin position="282"/>
        <end position="326"/>
    </location>
</feature>
<feature type="compositionally biased region" description="Basic and acidic residues" evidence="6">
    <location>
        <begin position="24"/>
        <end position="46"/>
    </location>
</feature>
<evidence type="ECO:0000313" key="11">
    <source>
        <dbReference type="Proteomes" id="UP000019150"/>
    </source>
</evidence>
<dbReference type="HAMAP" id="MF_01114">
    <property type="entry name" value="RecX"/>
    <property type="match status" value="1"/>
</dbReference>
<comment type="function">
    <text evidence="5">Modulates RecA activity.</text>
</comment>
<evidence type="ECO:0000259" key="9">
    <source>
        <dbReference type="Pfam" id="PF21982"/>
    </source>
</evidence>
<comment type="subcellular location">
    <subcellularLocation>
        <location evidence="1 5">Cytoplasm</location>
    </subcellularLocation>
</comment>
<feature type="domain" description="RecX second three-helical" evidence="7">
    <location>
        <begin position="177"/>
        <end position="218"/>
    </location>
</feature>
<evidence type="ECO:0000256" key="2">
    <source>
        <dbReference type="ARBA" id="ARBA00009695"/>
    </source>
</evidence>
<dbReference type="PANTHER" id="PTHR33602:SF1">
    <property type="entry name" value="REGULATORY PROTEIN RECX FAMILY PROTEIN"/>
    <property type="match status" value="1"/>
</dbReference>
<evidence type="ECO:0000256" key="6">
    <source>
        <dbReference type="SAM" id="MobiDB-lite"/>
    </source>
</evidence>
<reference evidence="10 11" key="1">
    <citation type="journal article" date="2014" name="Appl. Environ. Microbiol.">
        <title>Insights into the Microbial Degradation of Rubber and Gutta-Percha by Analysis of the Complete Genome of Nocardia nova SH22a.</title>
        <authorList>
            <person name="Luo Q."/>
            <person name="Hiessl S."/>
            <person name="Poehlein A."/>
            <person name="Daniel R."/>
            <person name="Steinbuchel A."/>
        </authorList>
    </citation>
    <scope>NUCLEOTIDE SEQUENCE [LARGE SCALE GENOMIC DNA]</scope>
    <source>
        <strain evidence="10">SH22a</strain>
    </source>
</reference>
<dbReference type="OrthoDB" id="5244465at2"/>